<dbReference type="PANTHER" id="PTHR34773:SF1">
    <property type="entry name" value="FLAGELLAR SECRETION CHAPERONE FLIS"/>
    <property type="match status" value="1"/>
</dbReference>
<evidence type="ECO:0000256" key="2">
    <source>
        <dbReference type="ARBA" id="ARBA00008787"/>
    </source>
</evidence>
<dbReference type="InterPro" id="IPR003713">
    <property type="entry name" value="FliS"/>
</dbReference>
<comment type="similarity">
    <text evidence="2 6">Belongs to the FliS family.</text>
</comment>
<accession>A0A559KB79</accession>
<evidence type="ECO:0000256" key="4">
    <source>
        <dbReference type="ARBA" id="ARBA00022795"/>
    </source>
</evidence>
<dbReference type="AlphaFoldDB" id="A0A559KB79"/>
<proteinExistence type="inferred from homology"/>
<keyword evidence="8" id="KW-1185">Reference proteome</keyword>
<evidence type="ECO:0000313" key="7">
    <source>
        <dbReference type="EMBL" id="TVY09387.1"/>
    </source>
</evidence>
<dbReference type="GO" id="GO:0071973">
    <property type="term" value="P:bacterial-type flagellum-dependent cell motility"/>
    <property type="evidence" value="ECO:0007669"/>
    <property type="project" value="TreeGrafter"/>
</dbReference>
<dbReference type="NCBIfam" id="TIGR00208">
    <property type="entry name" value="fliS"/>
    <property type="match status" value="1"/>
</dbReference>
<comment type="caution">
    <text evidence="7">The sequence shown here is derived from an EMBL/GenBank/DDBJ whole genome shotgun (WGS) entry which is preliminary data.</text>
</comment>
<evidence type="ECO:0000256" key="1">
    <source>
        <dbReference type="ARBA" id="ARBA00004514"/>
    </source>
</evidence>
<dbReference type="SUPFAM" id="SSF101116">
    <property type="entry name" value="Flagellar export chaperone FliS"/>
    <property type="match status" value="1"/>
</dbReference>
<gene>
    <name evidence="7" type="primary">fliS</name>
    <name evidence="7" type="ORF">FPZ49_14245</name>
</gene>
<dbReference type="EMBL" id="VNJI01000015">
    <property type="protein sequence ID" value="TVY09387.1"/>
    <property type="molecule type" value="Genomic_DNA"/>
</dbReference>
<keyword evidence="7" id="KW-0282">Flagellum</keyword>
<dbReference type="OrthoDB" id="1524959at2"/>
<keyword evidence="3 6" id="KW-0963">Cytoplasm</keyword>
<sequence>MNYANQNKYLETSIQTATPAQLLIMLYDGAIRFCRSAIEAVNQKKYEEAHNFFVRTQDIVMEFAITLDKKAPMAEQLLSLYDYFIFRLTEANTQKVVEPAQEVLAHLMELKETWIQAARQTSSQGAATTTSYSQSR</sequence>
<reference evidence="7 8" key="1">
    <citation type="submission" date="2019-07" db="EMBL/GenBank/DDBJ databases">
        <authorList>
            <person name="Kim J."/>
        </authorList>
    </citation>
    <scope>NUCLEOTIDE SEQUENCE [LARGE SCALE GENOMIC DNA]</scope>
    <source>
        <strain evidence="7 8">JC52</strain>
    </source>
</reference>
<dbReference type="GO" id="GO:0005829">
    <property type="term" value="C:cytosol"/>
    <property type="evidence" value="ECO:0007669"/>
    <property type="project" value="UniProtKB-SubCell"/>
</dbReference>
<dbReference type="PIRSF" id="PIRSF039090">
    <property type="entry name" value="Flis"/>
    <property type="match status" value="1"/>
</dbReference>
<keyword evidence="4 6" id="KW-1005">Bacterial flagellum biogenesis</keyword>
<keyword evidence="7" id="KW-0969">Cilium</keyword>
<dbReference type="GO" id="GO:0044780">
    <property type="term" value="P:bacterial-type flagellum assembly"/>
    <property type="evidence" value="ECO:0007669"/>
    <property type="project" value="InterPro"/>
</dbReference>
<evidence type="ECO:0000313" key="8">
    <source>
        <dbReference type="Proteomes" id="UP000317036"/>
    </source>
</evidence>
<dbReference type="CDD" id="cd16098">
    <property type="entry name" value="FliS"/>
    <property type="match status" value="1"/>
</dbReference>
<protein>
    <recommendedName>
        <fullName evidence="6">Flagellar secretion chaperone FliS</fullName>
    </recommendedName>
</protein>
<dbReference type="InterPro" id="IPR036584">
    <property type="entry name" value="FliS_sf"/>
</dbReference>
<dbReference type="Pfam" id="PF02561">
    <property type="entry name" value="FliS"/>
    <property type="match status" value="1"/>
</dbReference>
<evidence type="ECO:0000256" key="6">
    <source>
        <dbReference type="PIRNR" id="PIRNR039090"/>
    </source>
</evidence>
<dbReference type="PANTHER" id="PTHR34773">
    <property type="entry name" value="FLAGELLAR SECRETION CHAPERONE FLIS"/>
    <property type="match status" value="1"/>
</dbReference>
<dbReference type="Gene3D" id="1.20.120.340">
    <property type="entry name" value="Flagellar protein FliS"/>
    <property type="match status" value="1"/>
</dbReference>
<comment type="subcellular location">
    <subcellularLocation>
        <location evidence="1 6">Cytoplasm</location>
        <location evidence="1 6">Cytosol</location>
    </subcellularLocation>
</comment>
<name>A0A559KB79_9BACL</name>
<keyword evidence="7" id="KW-0966">Cell projection</keyword>
<dbReference type="Proteomes" id="UP000317036">
    <property type="component" value="Unassembled WGS sequence"/>
</dbReference>
<organism evidence="7 8">
    <name type="scientific">Paenibacillus cremeus</name>
    <dbReference type="NCBI Taxonomy" id="2163881"/>
    <lineage>
        <taxon>Bacteria</taxon>
        <taxon>Bacillati</taxon>
        <taxon>Bacillota</taxon>
        <taxon>Bacilli</taxon>
        <taxon>Bacillales</taxon>
        <taxon>Paenibacillaceae</taxon>
        <taxon>Paenibacillus</taxon>
    </lineage>
</organism>
<evidence type="ECO:0000256" key="3">
    <source>
        <dbReference type="ARBA" id="ARBA00022490"/>
    </source>
</evidence>
<keyword evidence="5" id="KW-0143">Chaperone</keyword>
<evidence type="ECO:0000256" key="5">
    <source>
        <dbReference type="ARBA" id="ARBA00023186"/>
    </source>
</evidence>